<evidence type="ECO:0000256" key="1">
    <source>
        <dbReference type="SAM" id="MobiDB-lite"/>
    </source>
</evidence>
<dbReference type="InterPro" id="IPR011990">
    <property type="entry name" value="TPR-like_helical_dom_sf"/>
</dbReference>
<reference evidence="2" key="2">
    <citation type="submission" date="2014-06" db="EMBL/GenBank/DDBJ databases">
        <title>The complete genome of Blastobotrys (Arxula) adeninivorans LS3 - a yeast of biotechnological interest.</title>
        <authorList>
            <person name="Kunze G."/>
            <person name="Gaillardin C."/>
            <person name="Czernicka M."/>
            <person name="Durrens P."/>
            <person name="Martin T."/>
            <person name="Boer E."/>
            <person name="Gabaldon T."/>
            <person name="Cruz J."/>
            <person name="Talla E."/>
            <person name="Marck C."/>
            <person name="Goffeau A."/>
            <person name="Barbe V."/>
            <person name="Baret P."/>
            <person name="Baronian K."/>
            <person name="Beier S."/>
            <person name="Bleykasten C."/>
            <person name="Bode R."/>
            <person name="Casaregola S."/>
            <person name="Despons L."/>
            <person name="Fairhead C."/>
            <person name="Giersberg M."/>
            <person name="Gierski P."/>
            <person name="Hahnel U."/>
            <person name="Hartmann A."/>
            <person name="Jankowska D."/>
            <person name="Jubin C."/>
            <person name="Jung P."/>
            <person name="Lafontaine I."/>
            <person name="Leh-Louis V."/>
            <person name="Lemaire M."/>
            <person name="Marcet-Houben M."/>
            <person name="Mascher M."/>
            <person name="Morel G."/>
            <person name="Richard G.-F."/>
            <person name="Riechen J."/>
            <person name="Sacerdot C."/>
            <person name="Sarkar A."/>
            <person name="Savel G."/>
            <person name="Schacherer J."/>
            <person name="Sherman D."/>
            <person name="Straub M.-L."/>
            <person name="Stein N."/>
            <person name="Thierry A."/>
            <person name="Trautwein-Schult A."/>
            <person name="Westhof E."/>
            <person name="Worch S."/>
            <person name="Dujon B."/>
            <person name="Souciet J.-L."/>
            <person name="Wincker P."/>
            <person name="Scholz U."/>
            <person name="Neuveglise N."/>
        </authorList>
    </citation>
    <scope>NUCLEOTIDE SEQUENCE</scope>
    <source>
        <strain evidence="2">LS3</strain>
    </source>
</reference>
<gene>
    <name evidence="2" type="ORF">GNLVRS02_ARAD1D06534g</name>
</gene>
<dbReference type="PANTHER" id="PTHR47939:SF5">
    <property type="entry name" value="PENTACOTRIPEPTIDE-REPEAT REGION OF PRORP DOMAIN-CONTAINING PROTEIN"/>
    <property type="match status" value="1"/>
</dbReference>
<dbReference type="AlphaFoldDB" id="A0A060T8X9"/>
<reference evidence="2" key="1">
    <citation type="submission" date="2014-02" db="EMBL/GenBank/DDBJ databases">
        <authorList>
            <person name="Genoscope - CEA"/>
        </authorList>
    </citation>
    <scope>NUCLEOTIDE SEQUENCE</scope>
    <source>
        <strain evidence="2">LS3</strain>
    </source>
</reference>
<protein>
    <submittedName>
        <fullName evidence="2">ARAD1D06534p</fullName>
    </submittedName>
</protein>
<organism evidence="2">
    <name type="scientific">Blastobotrys adeninivorans</name>
    <name type="common">Yeast</name>
    <name type="synonym">Arxula adeninivorans</name>
    <dbReference type="NCBI Taxonomy" id="409370"/>
    <lineage>
        <taxon>Eukaryota</taxon>
        <taxon>Fungi</taxon>
        <taxon>Dikarya</taxon>
        <taxon>Ascomycota</taxon>
        <taxon>Saccharomycotina</taxon>
        <taxon>Dipodascomycetes</taxon>
        <taxon>Dipodascales</taxon>
        <taxon>Trichomonascaceae</taxon>
        <taxon>Blastobotrys</taxon>
    </lineage>
</organism>
<dbReference type="Gene3D" id="1.25.40.10">
    <property type="entry name" value="Tetratricopeptide repeat domain"/>
    <property type="match status" value="1"/>
</dbReference>
<feature type="region of interest" description="Disordered" evidence="1">
    <location>
        <begin position="15"/>
        <end position="37"/>
    </location>
</feature>
<dbReference type="EMBL" id="HG937694">
    <property type="protein sequence ID" value="CDP37219.1"/>
    <property type="molecule type" value="Genomic_DNA"/>
</dbReference>
<sequence>MFRIPRPKAPAVIVPRRGPVKIPRKKREGTKASSSFIRLPDLSRRERRKQINEWATVDLDKERAGLFSMINNLPKFSSASSKSPKSLQKPSFQGAIDMIQQYMESTGVRTDPRASQDAVLWTAVSRLKRIDHSGESPPFGVLVQLWELAKVQPIDKRAERVKLVGDIIYSFERARLDPINEADYLFSLFSLGRKWKALALWHSRKTPDIEGMRYWQEVGAILSLQRYDYRSAQEIIEAMEQTFNYVPPHLTLQYLETFATARIPSERGKVERWYDFLIAPIVNNNYQLGPEEEVSMGRHISGQDAISRAESCPVTNESQLKEAIEILIKNKLWSTAKRVIEDLSSLGFVPVPKIIEDLDRATRLKQLKTKKRGRRYRYSPVTYNDSKSFVPLLTAIISAYPNVLNSSGLYHSWYRGLVNSGLYQDAIQVIEAMSAQSVPVEDGDIVILFEALLTKGQVSTALEFLSRLESGQFAGHKCSSDIYWPFIQYACRNGMDDLLDSVLPQLDRYSQKVFSTLLTYYSDSHQLDKLRVLYNKAMEGAVVAELPILRVMWFVLRKLFQNDPEQAVKVADPSLLFRLTISSGPSSGVSLFIYETAMHTMMLNKQYASVCAVLKYLESEKNIQIPSAVVLGLLNLANKMEVGTRPVFPKHRQDIVLKSGHKEKNSESFSWNDFADELCSLVQLERQKLLEDAEAISTDFASIAPSDF</sequence>
<dbReference type="PANTHER" id="PTHR47939">
    <property type="entry name" value="MEMBRANE-ASSOCIATED SALT-INDUCIBLE PROTEIN-LIKE"/>
    <property type="match status" value="1"/>
</dbReference>
<feature type="compositionally biased region" description="Basic residues" evidence="1">
    <location>
        <begin position="18"/>
        <end position="28"/>
    </location>
</feature>
<dbReference type="InterPro" id="IPR050667">
    <property type="entry name" value="PPR-containing_protein"/>
</dbReference>
<accession>A0A060T8X9</accession>
<evidence type="ECO:0000313" key="2">
    <source>
        <dbReference type="EMBL" id="CDP37219.1"/>
    </source>
</evidence>
<name>A0A060T8X9_BLAAD</name>
<proteinExistence type="predicted"/>